<feature type="transmembrane region" description="Helical" evidence="7">
    <location>
        <begin position="211"/>
        <end position="234"/>
    </location>
</feature>
<feature type="transmembrane region" description="Helical" evidence="7">
    <location>
        <begin position="43"/>
        <end position="60"/>
    </location>
</feature>
<feature type="transmembrane region" description="Helical" evidence="7">
    <location>
        <begin position="118"/>
        <end position="140"/>
    </location>
</feature>
<dbReference type="STRING" id="240015.ACP_0248"/>
<feature type="transmembrane region" description="Helical" evidence="7">
    <location>
        <begin position="12"/>
        <end position="31"/>
    </location>
</feature>
<feature type="transmembrane region" description="Helical" evidence="7">
    <location>
        <begin position="152"/>
        <end position="171"/>
    </location>
</feature>
<dbReference type="InParanoid" id="C1F995"/>
<evidence type="ECO:0000256" key="2">
    <source>
        <dbReference type="ARBA" id="ARBA00009772"/>
    </source>
</evidence>
<keyword evidence="8" id="KW-0966">Cell projection</keyword>
<comment type="similarity">
    <text evidence="2">Belongs to the FliR/MopE/SpaR family.</text>
</comment>
<name>C1F995_ACIC5</name>
<dbReference type="KEGG" id="aca:ACP_0248"/>
<evidence type="ECO:0000256" key="3">
    <source>
        <dbReference type="ARBA" id="ARBA00022475"/>
    </source>
</evidence>
<evidence type="ECO:0000256" key="4">
    <source>
        <dbReference type="ARBA" id="ARBA00022692"/>
    </source>
</evidence>
<keyword evidence="8" id="KW-0282">Flagellum</keyword>
<protein>
    <submittedName>
        <fullName evidence="8">Flagellar biosynthetic protein FliR</fullName>
    </submittedName>
</protein>
<sequence length="260" mass="27276">MLPLPPTWPQYLSALVLVMLRVSGLMLFAPVFSSTAIPPQVKAVFTLAVTVCLAPVVAGLPHADARLGPQEILSELAVGLLFGICLRMLMEMLTFAGDLLGIAFSFSLVNLLDPNAPVQVPLMGQFFSLLGTLVLLSTGLDRTMIAALMRTFAVVPVGSFVLSAKTAWAVAEMGTGLFLAALQLAAPVMVATMLVDFAVGLAARLSPQLPALSLTVPVKTMLGFVVLIGSLALWPEFIEARFDALLNTAAVLLHAAGAHG</sequence>
<dbReference type="Pfam" id="PF01311">
    <property type="entry name" value="Bac_export_1"/>
    <property type="match status" value="1"/>
</dbReference>
<evidence type="ECO:0000256" key="1">
    <source>
        <dbReference type="ARBA" id="ARBA00004651"/>
    </source>
</evidence>
<keyword evidence="4 7" id="KW-0812">Transmembrane</keyword>
<evidence type="ECO:0000256" key="7">
    <source>
        <dbReference type="SAM" id="Phobius"/>
    </source>
</evidence>
<comment type="subcellular location">
    <subcellularLocation>
        <location evidence="1">Cell membrane</location>
        <topology evidence="1">Multi-pass membrane protein</topology>
    </subcellularLocation>
</comment>
<keyword evidence="8" id="KW-0969">Cilium</keyword>
<keyword evidence="6 7" id="KW-0472">Membrane</keyword>
<proteinExistence type="inferred from homology"/>
<dbReference type="InterPro" id="IPR002010">
    <property type="entry name" value="T3SS_IM_R"/>
</dbReference>
<dbReference type="HOGENOM" id="CLU_063626_2_1_0"/>
<organism evidence="8 9">
    <name type="scientific">Acidobacterium capsulatum (strain ATCC 51196 / DSM 11244 / BCRC 80197 / JCM 7670 / NBRC 15755 / NCIMB 13165 / 161)</name>
    <dbReference type="NCBI Taxonomy" id="240015"/>
    <lineage>
        <taxon>Bacteria</taxon>
        <taxon>Pseudomonadati</taxon>
        <taxon>Acidobacteriota</taxon>
        <taxon>Terriglobia</taxon>
        <taxon>Terriglobales</taxon>
        <taxon>Acidobacteriaceae</taxon>
        <taxon>Acidobacterium</taxon>
    </lineage>
</organism>
<dbReference type="Proteomes" id="UP000002207">
    <property type="component" value="Chromosome"/>
</dbReference>
<dbReference type="GO" id="GO:0006605">
    <property type="term" value="P:protein targeting"/>
    <property type="evidence" value="ECO:0007669"/>
    <property type="project" value="InterPro"/>
</dbReference>
<feature type="transmembrane region" description="Helical" evidence="7">
    <location>
        <begin position="72"/>
        <end position="90"/>
    </location>
</feature>
<dbReference type="PANTHER" id="PTHR30065:SF1">
    <property type="entry name" value="SURFACE PRESENTATION OF ANTIGENS PROTEIN SPAR"/>
    <property type="match status" value="1"/>
</dbReference>
<dbReference type="eggNOG" id="COG1684">
    <property type="taxonomic scope" value="Bacteria"/>
</dbReference>
<dbReference type="PRINTS" id="PR00953">
    <property type="entry name" value="TYPE3IMRPROT"/>
</dbReference>
<dbReference type="AlphaFoldDB" id="C1F995"/>
<evidence type="ECO:0000256" key="5">
    <source>
        <dbReference type="ARBA" id="ARBA00022989"/>
    </source>
</evidence>
<evidence type="ECO:0000313" key="9">
    <source>
        <dbReference type="Proteomes" id="UP000002207"/>
    </source>
</evidence>
<dbReference type="EMBL" id="CP001472">
    <property type="protein sequence ID" value="ACO33794.1"/>
    <property type="molecule type" value="Genomic_DNA"/>
</dbReference>
<reference evidence="8 9" key="1">
    <citation type="journal article" date="2009" name="Appl. Environ. Microbiol.">
        <title>Three genomes from the phylum Acidobacteria provide insight into the lifestyles of these microorganisms in soils.</title>
        <authorList>
            <person name="Ward N.L."/>
            <person name="Challacombe J.F."/>
            <person name="Janssen P.H."/>
            <person name="Henrissat B."/>
            <person name="Coutinho P.M."/>
            <person name="Wu M."/>
            <person name="Xie G."/>
            <person name="Haft D.H."/>
            <person name="Sait M."/>
            <person name="Badger J."/>
            <person name="Barabote R.D."/>
            <person name="Bradley B."/>
            <person name="Brettin T.S."/>
            <person name="Brinkac L.M."/>
            <person name="Bruce D."/>
            <person name="Creasy T."/>
            <person name="Daugherty S.C."/>
            <person name="Davidsen T.M."/>
            <person name="DeBoy R.T."/>
            <person name="Detter J.C."/>
            <person name="Dodson R.J."/>
            <person name="Durkin A.S."/>
            <person name="Ganapathy A."/>
            <person name="Gwinn-Giglio M."/>
            <person name="Han C.S."/>
            <person name="Khouri H."/>
            <person name="Kiss H."/>
            <person name="Kothari S.P."/>
            <person name="Madupu R."/>
            <person name="Nelson K.E."/>
            <person name="Nelson W.C."/>
            <person name="Paulsen I."/>
            <person name="Penn K."/>
            <person name="Ren Q."/>
            <person name="Rosovitz M.J."/>
            <person name="Selengut J.D."/>
            <person name="Shrivastava S."/>
            <person name="Sullivan S.A."/>
            <person name="Tapia R."/>
            <person name="Thompson L.S."/>
            <person name="Watkins K.L."/>
            <person name="Yang Q."/>
            <person name="Yu C."/>
            <person name="Zafar N."/>
            <person name="Zhou L."/>
            <person name="Kuske C.R."/>
        </authorList>
    </citation>
    <scope>NUCLEOTIDE SEQUENCE [LARGE SCALE GENOMIC DNA]</scope>
    <source>
        <strain evidence="9">ATCC 51196 / DSM 11244 / BCRC 80197 / JCM 7670 / NBRC 15755 / NCIMB 13165 / 161</strain>
    </source>
</reference>
<dbReference type="PANTHER" id="PTHR30065">
    <property type="entry name" value="FLAGELLAR BIOSYNTHETIC PROTEIN FLIR"/>
    <property type="match status" value="1"/>
</dbReference>
<dbReference type="FunCoup" id="C1F995">
    <property type="interactions" value="61"/>
</dbReference>
<dbReference type="RefSeq" id="WP_012680650.1">
    <property type="nucleotide sequence ID" value="NC_012483.1"/>
</dbReference>
<keyword evidence="3" id="KW-1003">Cell membrane</keyword>
<evidence type="ECO:0000256" key="6">
    <source>
        <dbReference type="ARBA" id="ARBA00023136"/>
    </source>
</evidence>
<gene>
    <name evidence="8" type="primary">fliR</name>
    <name evidence="8" type="ordered locus">ACP_0248</name>
</gene>
<evidence type="ECO:0000313" key="8">
    <source>
        <dbReference type="EMBL" id="ACO33794.1"/>
    </source>
</evidence>
<dbReference type="OrthoDB" id="9807748at2"/>
<accession>C1F995</accession>
<feature type="transmembrane region" description="Helical" evidence="7">
    <location>
        <begin position="95"/>
        <end position="112"/>
    </location>
</feature>
<keyword evidence="9" id="KW-1185">Reference proteome</keyword>
<keyword evidence="5 7" id="KW-1133">Transmembrane helix</keyword>
<dbReference type="GO" id="GO:0005886">
    <property type="term" value="C:plasma membrane"/>
    <property type="evidence" value="ECO:0007669"/>
    <property type="project" value="UniProtKB-SubCell"/>
</dbReference>
<feature type="transmembrane region" description="Helical" evidence="7">
    <location>
        <begin position="177"/>
        <end position="199"/>
    </location>
</feature>